<organism evidence="12 13">
    <name type="scientific">Serendipita vermifera MAFF 305830</name>
    <dbReference type="NCBI Taxonomy" id="933852"/>
    <lineage>
        <taxon>Eukaryota</taxon>
        <taxon>Fungi</taxon>
        <taxon>Dikarya</taxon>
        <taxon>Basidiomycota</taxon>
        <taxon>Agaricomycotina</taxon>
        <taxon>Agaricomycetes</taxon>
        <taxon>Sebacinales</taxon>
        <taxon>Serendipitaceae</taxon>
        <taxon>Serendipita</taxon>
    </lineage>
</organism>
<keyword evidence="6 10" id="KW-0560">Oxidoreductase</keyword>
<evidence type="ECO:0000256" key="4">
    <source>
        <dbReference type="ARBA" id="ARBA00022617"/>
    </source>
</evidence>
<dbReference type="InterPro" id="IPR001128">
    <property type="entry name" value="Cyt_P450"/>
</dbReference>
<dbReference type="InterPro" id="IPR050121">
    <property type="entry name" value="Cytochrome_P450_monoxygenase"/>
</dbReference>
<comment type="cofactor">
    <cofactor evidence="1 9">
        <name>heme</name>
        <dbReference type="ChEBI" id="CHEBI:30413"/>
    </cofactor>
</comment>
<keyword evidence="13" id="KW-1185">Reference proteome</keyword>
<dbReference type="STRING" id="933852.A0A0C2W9T2"/>
<keyword evidence="4 9" id="KW-0349">Heme</keyword>
<keyword evidence="11" id="KW-0812">Transmembrane</keyword>
<dbReference type="GO" id="GO:0020037">
    <property type="term" value="F:heme binding"/>
    <property type="evidence" value="ECO:0007669"/>
    <property type="project" value="InterPro"/>
</dbReference>
<evidence type="ECO:0000256" key="10">
    <source>
        <dbReference type="RuleBase" id="RU000461"/>
    </source>
</evidence>
<dbReference type="PRINTS" id="PR00463">
    <property type="entry name" value="EP450I"/>
</dbReference>
<evidence type="ECO:0000256" key="1">
    <source>
        <dbReference type="ARBA" id="ARBA00001971"/>
    </source>
</evidence>
<sequence length="558" mass="62384">MPLVIPKTDLEMPHIPLKTFLGALLLFPIIVPVLQIVIAALRTRLSASHVVPGPSGGNFLLGYLRTIRKSIKGEWHEEMVKKYGHVIRYKTFLGEQQLFIKDPKALNRMLTHADIYRRSSASRYGLSKIAGEGLLHAEGTGHKRQRRVLNPAFSSGHLKELTEIFLSKSQELRDILAGQMQAPSTPGVSPSAKVDMLAYLTQATLDIIGLAGFGYDFDALYNRQTDLSEAIDAVLHSPGGIPVIQLLKMQIPLFRYLLLFDKGTRDRQRAKDKMDAIGRELVRKKKAEILEEKAAGSDAVTKSKDLLSLLMKSNLDERGNGLTDDEVLGQIPTFIIAGHETTATSTTWALFSLGAHPDMQRRLRSELLLVPTDTPTMGELDSLVYLDAFVREALRYHSVVNGLIKEAVKDDILPLEKPFMGRDGKMRDFLEVSRGDTFFIPILAMNTEESIWGHDANEFNPDRWINEKTSKMSQSLPSVWGNQMTFSAGPRACIGFKFSVIEMKALLFTLVRSFELELAVPVEEIIRKTPAVTRPEVKSEPEKRGQLPMIIRPVNYAA</sequence>
<keyword evidence="11" id="KW-0472">Membrane</keyword>
<protein>
    <recommendedName>
        <fullName evidence="14">Cytochrome P450</fullName>
    </recommendedName>
</protein>
<dbReference type="PROSITE" id="PS00086">
    <property type="entry name" value="CYTOCHROME_P450"/>
    <property type="match status" value="1"/>
</dbReference>
<dbReference type="InterPro" id="IPR017972">
    <property type="entry name" value="Cyt_P450_CS"/>
</dbReference>
<dbReference type="InterPro" id="IPR002401">
    <property type="entry name" value="Cyt_P450_E_grp-I"/>
</dbReference>
<dbReference type="PANTHER" id="PTHR24305">
    <property type="entry name" value="CYTOCHROME P450"/>
    <property type="match status" value="1"/>
</dbReference>
<evidence type="ECO:0000313" key="13">
    <source>
        <dbReference type="Proteomes" id="UP000054097"/>
    </source>
</evidence>
<reference evidence="12 13" key="1">
    <citation type="submission" date="2014-04" db="EMBL/GenBank/DDBJ databases">
        <authorList>
            <consortium name="DOE Joint Genome Institute"/>
            <person name="Kuo A."/>
            <person name="Zuccaro A."/>
            <person name="Kohler A."/>
            <person name="Nagy L.G."/>
            <person name="Floudas D."/>
            <person name="Copeland A."/>
            <person name="Barry K.W."/>
            <person name="Cichocki N."/>
            <person name="Veneault-Fourrey C."/>
            <person name="LaButti K."/>
            <person name="Lindquist E.A."/>
            <person name="Lipzen A."/>
            <person name="Lundell T."/>
            <person name="Morin E."/>
            <person name="Murat C."/>
            <person name="Sun H."/>
            <person name="Tunlid A."/>
            <person name="Henrissat B."/>
            <person name="Grigoriev I.V."/>
            <person name="Hibbett D.S."/>
            <person name="Martin F."/>
            <person name="Nordberg H.P."/>
            <person name="Cantor M.N."/>
            <person name="Hua S.X."/>
        </authorList>
    </citation>
    <scope>NUCLEOTIDE SEQUENCE [LARGE SCALE GENOMIC DNA]</scope>
    <source>
        <strain evidence="12 13">MAFF 305830</strain>
    </source>
</reference>
<comment type="similarity">
    <text evidence="3 10">Belongs to the cytochrome P450 family.</text>
</comment>
<evidence type="ECO:0008006" key="14">
    <source>
        <dbReference type="Google" id="ProtNLM"/>
    </source>
</evidence>
<evidence type="ECO:0000313" key="12">
    <source>
        <dbReference type="EMBL" id="KIM23163.1"/>
    </source>
</evidence>
<dbReference type="Pfam" id="PF00067">
    <property type="entry name" value="p450"/>
    <property type="match status" value="1"/>
</dbReference>
<feature type="transmembrane region" description="Helical" evidence="11">
    <location>
        <begin position="20"/>
        <end position="41"/>
    </location>
</feature>
<keyword evidence="7 9" id="KW-0408">Iron</keyword>
<proteinExistence type="inferred from homology"/>
<evidence type="ECO:0000256" key="2">
    <source>
        <dbReference type="ARBA" id="ARBA00005179"/>
    </source>
</evidence>
<dbReference type="HOGENOM" id="CLU_001570_5_11_1"/>
<dbReference type="GO" id="GO:0004497">
    <property type="term" value="F:monooxygenase activity"/>
    <property type="evidence" value="ECO:0007669"/>
    <property type="project" value="UniProtKB-KW"/>
</dbReference>
<keyword evidence="8 10" id="KW-0503">Monooxygenase</keyword>
<keyword evidence="5 9" id="KW-0479">Metal-binding</keyword>
<dbReference type="GO" id="GO:0005506">
    <property type="term" value="F:iron ion binding"/>
    <property type="evidence" value="ECO:0007669"/>
    <property type="project" value="InterPro"/>
</dbReference>
<dbReference type="CDD" id="cd11069">
    <property type="entry name" value="CYP_FUM15-like"/>
    <property type="match status" value="1"/>
</dbReference>
<dbReference type="PRINTS" id="PR00385">
    <property type="entry name" value="P450"/>
</dbReference>
<dbReference type="EMBL" id="KN824341">
    <property type="protein sequence ID" value="KIM23163.1"/>
    <property type="molecule type" value="Genomic_DNA"/>
</dbReference>
<dbReference type="AlphaFoldDB" id="A0A0C2W9T2"/>
<reference evidence="13" key="2">
    <citation type="submission" date="2015-01" db="EMBL/GenBank/DDBJ databases">
        <title>Evolutionary Origins and Diversification of the Mycorrhizal Mutualists.</title>
        <authorList>
            <consortium name="DOE Joint Genome Institute"/>
            <consortium name="Mycorrhizal Genomics Consortium"/>
            <person name="Kohler A."/>
            <person name="Kuo A."/>
            <person name="Nagy L.G."/>
            <person name="Floudas D."/>
            <person name="Copeland A."/>
            <person name="Barry K.W."/>
            <person name="Cichocki N."/>
            <person name="Veneault-Fourrey C."/>
            <person name="LaButti K."/>
            <person name="Lindquist E.A."/>
            <person name="Lipzen A."/>
            <person name="Lundell T."/>
            <person name="Morin E."/>
            <person name="Murat C."/>
            <person name="Riley R."/>
            <person name="Ohm R."/>
            <person name="Sun H."/>
            <person name="Tunlid A."/>
            <person name="Henrissat B."/>
            <person name="Grigoriev I.V."/>
            <person name="Hibbett D.S."/>
            <person name="Martin F."/>
        </authorList>
    </citation>
    <scope>NUCLEOTIDE SEQUENCE [LARGE SCALE GENOMIC DNA]</scope>
    <source>
        <strain evidence="13">MAFF 305830</strain>
    </source>
</reference>
<comment type="pathway">
    <text evidence="2">Secondary metabolite biosynthesis.</text>
</comment>
<gene>
    <name evidence="12" type="ORF">M408DRAFT_265464</name>
</gene>
<dbReference type="Proteomes" id="UP000054097">
    <property type="component" value="Unassembled WGS sequence"/>
</dbReference>
<evidence type="ECO:0000256" key="5">
    <source>
        <dbReference type="ARBA" id="ARBA00022723"/>
    </source>
</evidence>
<evidence type="ECO:0000256" key="11">
    <source>
        <dbReference type="SAM" id="Phobius"/>
    </source>
</evidence>
<dbReference type="GO" id="GO:0016705">
    <property type="term" value="F:oxidoreductase activity, acting on paired donors, with incorporation or reduction of molecular oxygen"/>
    <property type="evidence" value="ECO:0007669"/>
    <property type="project" value="InterPro"/>
</dbReference>
<evidence type="ECO:0000256" key="3">
    <source>
        <dbReference type="ARBA" id="ARBA00010617"/>
    </source>
</evidence>
<evidence type="ECO:0000256" key="8">
    <source>
        <dbReference type="ARBA" id="ARBA00023033"/>
    </source>
</evidence>
<dbReference type="Gene3D" id="1.10.630.10">
    <property type="entry name" value="Cytochrome P450"/>
    <property type="match status" value="1"/>
</dbReference>
<dbReference type="PANTHER" id="PTHR24305:SF166">
    <property type="entry name" value="CYTOCHROME P450 12A4, MITOCHONDRIAL-RELATED"/>
    <property type="match status" value="1"/>
</dbReference>
<dbReference type="InterPro" id="IPR036396">
    <property type="entry name" value="Cyt_P450_sf"/>
</dbReference>
<dbReference type="SUPFAM" id="SSF48264">
    <property type="entry name" value="Cytochrome P450"/>
    <property type="match status" value="1"/>
</dbReference>
<evidence type="ECO:0000256" key="6">
    <source>
        <dbReference type="ARBA" id="ARBA00023002"/>
    </source>
</evidence>
<feature type="binding site" description="axial binding residue" evidence="9">
    <location>
        <position position="493"/>
    </location>
    <ligand>
        <name>heme</name>
        <dbReference type="ChEBI" id="CHEBI:30413"/>
    </ligand>
    <ligandPart>
        <name>Fe</name>
        <dbReference type="ChEBI" id="CHEBI:18248"/>
    </ligandPart>
</feature>
<evidence type="ECO:0000256" key="9">
    <source>
        <dbReference type="PIRSR" id="PIRSR602401-1"/>
    </source>
</evidence>
<name>A0A0C2W9T2_SERVB</name>
<dbReference type="OrthoDB" id="1470350at2759"/>
<keyword evidence="11" id="KW-1133">Transmembrane helix</keyword>
<evidence type="ECO:0000256" key="7">
    <source>
        <dbReference type="ARBA" id="ARBA00023004"/>
    </source>
</evidence>
<accession>A0A0C2W9T2</accession>